<accession>A0ACC3DW13</accession>
<dbReference type="EMBL" id="JAWDJW010000415">
    <property type="protein sequence ID" value="KAK3080761.1"/>
    <property type="molecule type" value="Genomic_DNA"/>
</dbReference>
<proteinExistence type="predicted"/>
<organism evidence="1 2">
    <name type="scientific">Coniosporium uncinatum</name>
    <dbReference type="NCBI Taxonomy" id="93489"/>
    <lineage>
        <taxon>Eukaryota</taxon>
        <taxon>Fungi</taxon>
        <taxon>Dikarya</taxon>
        <taxon>Ascomycota</taxon>
        <taxon>Pezizomycotina</taxon>
        <taxon>Dothideomycetes</taxon>
        <taxon>Dothideomycetes incertae sedis</taxon>
        <taxon>Coniosporium</taxon>
    </lineage>
</organism>
<dbReference type="Proteomes" id="UP001186974">
    <property type="component" value="Unassembled WGS sequence"/>
</dbReference>
<feature type="non-terminal residue" evidence="1">
    <location>
        <position position="410"/>
    </location>
</feature>
<evidence type="ECO:0000313" key="2">
    <source>
        <dbReference type="Proteomes" id="UP001186974"/>
    </source>
</evidence>
<comment type="caution">
    <text evidence="1">The sequence shown here is derived from an EMBL/GenBank/DDBJ whole genome shotgun (WGS) entry which is preliminary data.</text>
</comment>
<keyword evidence="2" id="KW-1185">Reference proteome</keyword>
<evidence type="ECO:0000313" key="1">
    <source>
        <dbReference type="EMBL" id="KAK3080761.1"/>
    </source>
</evidence>
<reference evidence="1" key="1">
    <citation type="submission" date="2024-09" db="EMBL/GenBank/DDBJ databases">
        <title>Black Yeasts Isolated from many extreme environments.</title>
        <authorList>
            <person name="Coleine C."/>
            <person name="Stajich J.E."/>
            <person name="Selbmann L."/>
        </authorList>
    </citation>
    <scope>NUCLEOTIDE SEQUENCE</scope>
    <source>
        <strain evidence="1">CCFEE 5737</strain>
    </source>
</reference>
<gene>
    <name evidence="1" type="ORF">LTS18_013434</name>
</gene>
<name>A0ACC3DW13_9PEZI</name>
<protein>
    <submittedName>
        <fullName evidence="1">Uncharacterized protein</fullName>
    </submittedName>
</protein>
<sequence length="410" mass="46005">MKHARDRNSGFKVQPESIRINKGTIFEKIPFFAPTLKDDWKIKLGEDSGKGVRESTDPETGGVIEVCVYSLKWQDASSGSDRERKMVFVLERGEAVGLSEQLRDKEYSDYTHLTHRSPIAEGYAAYSLPTAKDHKHTFDAAISPGVIAVLMAEVCAYAEQYLVLDAIAGKIVETMTGHDSVWKDVAVHPVFWVALGTKLRCRPLFEEAMRHAIGTHALCGSGSRGFKELPSSGELQHLILQHRETLNESCNSTIHRLLELTQSTETGEDKRGMGKVITDVFLKLRPQKPQVEQARYLATIAYSQWLANMLQSTKPWFLVKGVGTESLLLRDCRGLHPSSGDVQRYTNLQMICKAISKAHEAQNLTIFGCNAPYHLADYFHLTGWKKHRTRDIVTKELFGILAHARRTIGN</sequence>